<dbReference type="Pfam" id="PF08592">
    <property type="entry name" value="Anthrone_oxy"/>
    <property type="match status" value="1"/>
</dbReference>
<comment type="caution">
    <text evidence="2">The sequence shown here is derived from an EMBL/GenBank/DDBJ whole genome shotgun (WGS) entry which is preliminary data.</text>
</comment>
<reference evidence="3" key="1">
    <citation type="journal article" date="2019" name="Int. J. Syst. Evol. Microbiol.">
        <title>The Global Catalogue of Microorganisms (GCM) 10K type strain sequencing project: providing services to taxonomists for standard genome sequencing and annotation.</title>
        <authorList>
            <consortium name="The Broad Institute Genomics Platform"/>
            <consortium name="The Broad Institute Genome Sequencing Center for Infectious Disease"/>
            <person name="Wu L."/>
            <person name="Ma J."/>
        </authorList>
    </citation>
    <scope>NUCLEOTIDE SEQUENCE [LARGE SCALE GENOMIC DNA]</scope>
    <source>
        <strain evidence="3">CGMCC 4.7241</strain>
    </source>
</reference>
<dbReference type="InterPro" id="IPR013901">
    <property type="entry name" value="Anthrone_oxy"/>
</dbReference>
<sequence length="162" mass="17400">MDVLRAVFLLAATLSMGLVAGVFGLYWHAVMPGLAKADDRTFVGAFQALDRGIMNPWFLLTNFVGALAFPLVAGLLLLGQPAFVWVVVAFVLYLVVFVMTIAINVPMNDALKAAGDPNQIDNAAARKAFNEARWVSSNNVRVVLSTVAFGLLAWALVVFGQS</sequence>
<evidence type="ECO:0000256" key="1">
    <source>
        <dbReference type="SAM" id="Phobius"/>
    </source>
</evidence>
<keyword evidence="1" id="KW-0812">Transmembrane</keyword>
<feature type="transmembrane region" description="Helical" evidence="1">
    <location>
        <begin position="57"/>
        <end position="77"/>
    </location>
</feature>
<evidence type="ECO:0000313" key="2">
    <source>
        <dbReference type="EMBL" id="MFC3766980.1"/>
    </source>
</evidence>
<feature type="transmembrane region" description="Helical" evidence="1">
    <location>
        <begin position="6"/>
        <end position="27"/>
    </location>
</feature>
<protein>
    <submittedName>
        <fullName evidence="2">DUF1772 domain-containing protein</fullName>
    </submittedName>
</protein>
<keyword evidence="1" id="KW-0472">Membrane</keyword>
<feature type="transmembrane region" description="Helical" evidence="1">
    <location>
        <begin position="83"/>
        <end position="103"/>
    </location>
</feature>
<keyword evidence="3" id="KW-1185">Reference proteome</keyword>
<feature type="transmembrane region" description="Helical" evidence="1">
    <location>
        <begin position="142"/>
        <end position="160"/>
    </location>
</feature>
<accession>A0ABV7YSU8</accession>
<evidence type="ECO:0000313" key="3">
    <source>
        <dbReference type="Proteomes" id="UP001595699"/>
    </source>
</evidence>
<gene>
    <name evidence="2" type="ORF">ACFOUW_39560</name>
</gene>
<name>A0ABV7YSU8_9ACTN</name>
<organism evidence="2 3">
    <name type="scientific">Tenggerimyces flavus</name>
    <dbReference type="NCBI Taxonomy" id="1708749"/>
    <lineage>
        <taxon>Bacteria</taxon>
        <taxon>Bacillati</taxon>
        <taxon>Actinomycetota</taxon>
        <taxon>Actinomycetes</taxon>
        <taxon>Propionibacteriales</taxon>
        <taxon>Nocardioidaceae</taxon>
        <taxon>Tenggerimyces</taxon>
    </lineage>
</organism>
<dbReference type="Proteomes" id="UP001595699">
    <property type="component" value="Unassembled WGS sequence"/>
</dbReference>
<proteinExistence type="predicted"/>
<dbReference type="RefSeq" id="WP_205115795.1">
    <property type="nucleotide sequence ID" value="NZ_JAFBCM010000001.1"/>
</dbReference>
<dbReference type="EMBL" id="JBHRZH010000062">
    <property type="protein sequence ID" value="MFC3766980.1"/>
    <property type="molecule type" value="Genomic_DNA"/>
</dbReference>
<keyword evidence="1" id="KW-1133">Transmembrane helix</keyword>